<evidence type="ECO:0000256" key="2">
    <source>
        <dbReference type="ARBA" id="ARBA00022695"/>
    </source>
</evidence>
<keyword evidence="6" id="KW-0695">RNA-directed DNA polymerase</keyword>
<evidence type="ECO:0000256" key="6">
    <source>
        <dbReference type="ARBA" id="ARBA00022918"/>
    </source>
</evidence>
<evidence type="ECO:0000259" key="7">
    <source>
        <dbReference type="Pfam" id="PF17917"/>
    </source>
</evidence>
<dbReference type="InterPro" id="IPR041373">
    <property type="entry name" value="RT_RNaseH"/>
</dbReference>
<keyword evidence="1" id="KW-0808">Transferase</keyword>
<dbReference type="OrthoDB" id="127017at2759"/>
<feature type="domain" description="Reverse transcriptase RNase H-like" evidence="7">
    <location>
        <begin position="28"/>
        <end position="81"/>
    </location>
</feature>
<evidence type="ECO:0000313" key="9">
    <source>
        <dbReference type="Proteomes" id="UP000237271"/>
    </source>
</evidence>
<keyword evidence="2" id="KW-0548">Nucleotidyltransferase</keyword>
<evidence type="ECO:0000313" key="8">
    <source>
        <dbReference type="EMBL" id="POM60528.1"/>
    </source>
</evidence>
<organism evidence="8 9">
    <name type="scientific">Phytophthora palmivora</name>
    <dbReference type="NCBI Taxonomy" id="4796"/>
    <lineage>
        <taxon>Eukaryota</taxon>
        <taxon>Sar</taxon>
        <taxon>Stramenopiles</taxon>
        <taxon>Oomycota</taxon>
        <taxon>Peronosporomycetes</taxon>
        <taxon>Peronosporales</taxon>
        <taxon>Peronosporaceae</taxon>
        <taxon>Phytophthora</taxon>
    </lineage>
</organism>
<dbReference type="AlphaFoldDB" id="A0A2P4X4Q1"/>
<proteinExistence type="predicted"/>
<name>A0A2P4X4Q1_9STRA</name>
<evidence type="ECO:0000256" key="3">
    <source>
        <dbReference type="ARBA" id="ARBA00022722"/>
    </source>
</evidence>
<evidence type="ECO:0000256" key="4">
    <source>
        <dbReference type="ARBA" id="ARBA00022759"/>
    </source>
</evidence>
<gene>
    <name evidence="8" type="ORF">PHPALM_30608</name>
</gene>
<evidence type="ECO:0000256" key="1">
    <source>
        <dbReference type="ARBA" id="ARBA00022679"/>
    </source>
</evidence>
<protein>
    <recommendedName>
        <fullName evidence="7">Reverse transcriptase RNase H-like domain-containing protein</fullName>
    </recommendedName>
</protein>
<keyword evidence="4" id="KW-0255">Endonuclease</keyword>
<reference evidence="8 9" key="1">
    <citation type="journal article" date="2017" name="Genome Biol. Evol.">
        <title>Phytophthora megakarya and P. palmivora, closely related causal agents of cacao black pod rot, underwent increases in genome sizes and gene numbers by different mechanisms.</title>
        <authorList>
            <person name="Ali S.S."/>
            <person name="Shao J."/>
            <person name="Lary D.J."/>
            <person name="Kronmiller B."/>
            <person name="Shen D."/>
            <person name="Strem M.D."/>
            <person name="Amoako-Attah I."/>
            <person name="Akrofi A.Y."/>
            <person name="Begoude B.A."/>
            <person name="Ten Hoopen G.M."/>
            <person name="Coulibaly K."/>
            <person name="Kebe B.I."/>
            <person name="Melnick R.L."/>
            <person name="Guiltinan M.J."/>
            <person name="Tyler B.M."/>
            <person name="Meinhardt L.W."/>
            <person name="Bailey B.A."/>
        </authorList>
    </citation>
    <scope>NUCLEOTIDE SEQUENCE [LARGE SCALE GENOMIC DNA]</scope>
    <source>
        <strain evidence="9">sbr112.9</strain>
    </source>
</reference>
<dbReference type="Proteomes" id="UP000237271">
    <property type="component" value="Unassembled WGS sequence"/>
</dbReference>
<keyword evidence="9" id="KW-1185">Reference proteome</keyword>
<keyword evidence="5" id="KW-0378">Hydrolase</keyword>
<comment type="caution">
    <text evidence="8">The sequence shown here is derived from an EMBL/GenBank/DDBJ whole genome shotgun (WGS) entry which is preliminary data.</text>
</comment>
<dbReference type="Pfam" id="PF17917">
    <property type="entry name" value="RT_RNaseH"/>
    <property type="match status" value="1"/>
</dbReference>
<sequence length="92" mass="10831">MLVHRDPANNSALANGKIGIQPFRFMNSNSALNWGVIEKECYSIVRSCEKLEYLLLRPQGFRLYCDHRYIIFLFSPNKELKPHVREKLLQSY</sequence>
<dbReference type="GO" id="GO:0004519">
    <property type="term" value="F:endonuclease activity"/>
    <property type="evidence" value="ECO:0007669"/>
    <property type="project" value="UniProtKB-KW"/>
</dbReference>
<keyword evidence="3" id="KW-0540">Nuclease</keyword>
<accession>A0A2P4X4Q1</accession>
<dbReference type="EMBL" id="NCKW01016857">
    <property type="protein sequence ID" value="POM60528.1"/>
    <property type="molecule type" value="Genomic_DNA"/>
</dbReference>
<dbReference type="GO" id="GO:0016787">
    <property type="term" value="F:hydrolase activity"/>
    <property type="evidence" value="ECO:0007669"/>
    <property type="project" value="UniProtKB-KW"/>
</dbReference>
<dbReference type="GO" id="GO:0003964">
    <property type="term" value="F:RNA-directed DNA polymerase activity"/>
    <property type="evidence" value="ECO:0007669"/>
    <property type="project" value="UniProtKB-KW"/>
</dbReference>
<evidence type="ECO:0000256" key="5">
    <source>
        <dbReference type="ARBA" id="ARBA00022801"/>
    </source>
</evidence>